<keyword evidence="1" id="KW-1133">Transmembrane helix</keyword>
<evidence type="ECO:0000313" key="2">
    <source>
        <dbReference type="EMBL" id="JAH54607.1"/>
    </source>
</evidence>
<evidence type="ECO:0000256" key="1">
    <source>
        <dbReference type="SAM" id="Phobius"/>
    </source>
</evidence>
<organism evidence="2">
    <name type="scientific">Anguilla anguilla</name>
    <name type="common">European freshwater eel</name>
    <name type="synonym">Muraena anguilla</name>
    <dbReference type="NCBI Taxonomy" id="7936"/>
    <lineage>
        <taxon>Eukaryota</taxon>
        <taxon>Metazoa</taxon>
        <taxon>Chordata</taxon>
        <taxon>Craniata</taxon>
        <taxon>Vertebrata</taxon>
        <taxon>Euteleostomi</taxon>
        <taxon>Actinopterygii</taxon>
        <taxon>Neopterygii</taxon>
        <taxon>Teleostei</taxon>
        <taxon>Anguilliformes</taxon>
        <taxon>Anguillidae</taxon>
        <taxon>Anguilla</taxon>
    </lineage>
</organism>
<keyword evidence="1" id="KW-0812">Transmembrane</keyword>
<keyword evidence="1" id="KW-0472">Membrane</keyword>
<accession>A0A0E9TMA2</accession>
<dbReference type="AlphaFoldDB" id="A0A0E9TMA2"/>
<protein>
    <submittedName>
        <fullName evidence="2">Uncharacterized protein</fullName>
    </submittedName>
</protein>
<name>A0A0E9TMA2_ANGAN</name>
<reference evidence="2" key="2">
    <citation type="journal article" date="2015" name="Fish Shellfish Immunol.">
        <title>Early steps in the European eel (Anguilla anguilla)-Vibrio vulnificus interaction in the gills: Role of the RtxA13 toxin.</title>
        <authorList>
            <person name="Callol A."/>
            <person name="Pajuelo D."/>
            <person name="Ebbesson L."/>
            <person name="Teles M."/>
            <person name="MacKenzie S."/>
            <person name="Amaro C."/>
        </authorList>
    </citation>
    <scope>NUCLEOTIDE SEQUENCE</scope>
</reference>
<proteinExistence type="predicted"/>
<feature type="transmembrane region" description="Helical" evidence="1">
    <location>
        <begin position="12"/>
        <end position="34"/>
    </location>
</feature>
<reference evidence="2" key="1">
    <citation type="submission" date="2014-11" db="EMBL/GenBank/DDBJ databases">
        <authorList>
            <person name="Amaro Gonzalez C."/>
        </authorList>
    </citation>
    <scope>NUCLEOTIDE SEQUENCE</scope>
</reference>
<sequence length="35" mass="3901">MKHYLLHASLSTTVCCSIGSPFLPFFTLPLIHVLL</sequence>
<dbReference type="EMBL" id="GBXM01053970">
    <property type="protein sequence ID" value="JAH54607.1"/>
    <property type="molecule type" value="Transcribed_RNA"/>
</dbReference>